<feature type="region of interest" description="Disordered" evidence="2">
    <location>
        <begin position="147"/>
        <end position="168"/>
    </location>
</feature>
<reference evidence="3" key="1">
    <citation type="submission" date="2023-04" db="EMBL/GenBank/DDBJ databases">
        <authorList>
            <person name="Vijverberg K."/>
            <person name="Xiong W."/>
            <person name="Schranz E."/>
        </authorList>
    </citation>
    <scope>NUCLEOTIDE SEQUENCE</scope>
</reference>
<evidence type="ECO:0000256" key="2">
    <source>
        <dbReference type="SAM" id="MobiDB-lite"/>
    </source>
</evidence>
<proteinExistence type="predicted"/>
<dbReference type="PANTHER" id="PTHR34380">
    <property type="entry name" value="BNAA03G12380D PROTEIN"/>
    <property type="match status" value="1"/>
</dbReference>
<evidence type="ECO:0000313" key="3">
    <source>
        <dbReference type="EMBL" id="CAI9302496.1"/>
    </source>
</evidence>
<organism evidence="3 4">
    <name type="scientific">Lactuca saligna</name>
    <name type="common">Willowleaf lettuce</name>
    <dbReference type="NCBI Taxonomy" id="75948"/>
    <lineage>
        <taxon>Eukaryota</taxon>
        <taxon>Viridiplantae</taxon>
        <taxon>Streptophyta</taxon>
        <taxon>Embryophyta</taxon>
        <taxon>Tracheophyta</taxon>
        <taxon>Spermatophyta</taxon>
        <taxon>Magnoliopsida</taxon>
        <taxon>eudicotyledons</taxon>
        <taxon>Gunneridae</taxon>
        <taxon>Pentapetalae</taxon>
        <taxon>asterids</taxon>
        <taxon>campanulids</taxon>
        <taxon>Asterales</taxon>
        <taxon>Asteraceae</taxon>
        <taxon>Cichorioideae</taxon>
        <taxon>Cichorieae</taxon>
        <taxon>Lactucinae</taxon>
        <taxon>Lactuca</taxon>
    </lineage>
</organism>
<keyword evidence="1" id="KW-0175">Coiled coil</keyword>
<feature type="coiled-coil region" evidence="1">
    <location>
        <begin position="32"/>
        <end position="117"/>
    </location>
</feature>
<dbReference type="Proteomes" id="UP001177003">
    <property type="component" value="Chromosome 9"/>
</dbReference>
<protein>
    <submittedName>
        <fullName evidence="3">Uncharacterized protein</fullName>
    </submittedName>
</protein>
<dbReference type="AlphaFoldDB" id="A0AA36A0W9"/>
<dbReference type="PANTHER" id="PTHR34380:SF1">
    <property type="entry name" value="OS01G0221300 PROTEIN"/>
    <property type="match status" value="1"/>
</dbReference>
<evidence type="ECO:0000256" key="1">
    <source>
        <dbReference type="SAM" id="Coils"/>
    </source>
</evidence>
<keyword evidence="4" id="KW-1185">Reference proteome</keyword>
<accession>A0AA36A0W9</accession>
<name>A0AA36A0W9_LACSI</name>
<dbReference type="EMBL" id="OX465085">
    <property type="protein sequence ID" value="CAI9302496.1"/>
    <property type="molecule type" value="Genomic_DNA"/>
</dbReference>
<gene>
    <name evidence="3" type="ORF">LSALG_LOCUS40984</name>
</gene>
<evidence type="ECO:0000313" key="4">
    <source>
        <dbReference type="Proteomes" id="UP001177003"/>
    </source>
</evidence>
<sequence>MALVTDFAKELDNNRKRCLELEKKSIMDEIRCLILKAEVENLKKRNKELEEQIARFQKVMINEEKGKMTIIDLTGEENEKDEFLRLTIKNKVLEREKAKAEIEIRLWKEKVKQLVSQVCELESKLNMKGMNENCSKVKKRLPFEEDGSFNKNIAPSTPDDTDCSKLHSQVSTKRTRSCRIVTSDDETSTDDDDNAPICSLIKKVKEDESKRLRKLDDIILDSENDDEYEDGSNEFKVNLNKIRSKKDLNLKWDLEGDMLDDFGKDPELCMKAVCVLHRQQNARGFSQTDVLRANKVAEFLTDGDSSGDLNKTVEELRRYDTKGIELCMTLAVKYSNQLFEIYKNKEDPFFMP</sequence>